<accession>A0A4R2NBU4</accession>
<keyword evidence="3" id="KW-1185">Reference proteome</keyword>
<keyword evidence="1" id="KW-0472">Membrane</keyword>
<evidence type="ECO:0000256" key="1">
    <source>
        <dbReference type="SAM" id="Phobius"/>
    </source>
</evidence>
<sequence>MHNILRFINFFLVVVAFLSFPLKSAMAHSLHLFAQYDGNAIVGKAYYSDMTPAAQTYIRAYLQAADESQVEIIEGKTDTLGYFSLPALPPSALGNRRYTVVIEGMEGHRATTLAYHLTASSEVSSQGELLLIREEIAQLRDKIYLRDILGGIGYILGFFGVWALLQKKLRQKQKRFDDKSPQPFNKDKY</sequence>
<dbReference type="Proteomes" id="UP000295537">
    <property type="component" value="Unassembled WGS sequence"/>
</dbReference>
<keyword evidence="1" id="KW-1133">Transmembrane helix</keyword>
<dbReference type="AlphaFoldDB" id="A0A4R2NBU4"/>
<dbReference type="RefSeq" id="WP_424991501.1">
    <property type="nucleotide sequence ID" value="NZ_LVXA01000001.1"/>
</dbReference>
<protein>
    <submittedName>
        <fullName evidence="2">Nickel transport protein</fullName>
    </submittedName>
</protein>
<gene>
    <name evidence="2" type="ORF">EV693_102142</name>
</gene>
<evidence type="ECO:0000313" key="3">
    <source>
        <dbReference type="Proteomes" id="UP000295537"/>
    </source>
</evidence>
<proteinExistence type="predicted"/>
<feature type="transmembrane region" description="Helical" evidence="1">
    <location>
        <begin position="143"/>
        <end position="165"/>
    </location>
</feature>
<name>A0A4R2NBU4_9PAST</name>
<evidence type="ECO:0000313" key="2">
    <source>
        <dbReference type="EMBL" id="TCP18462.1"/>
    </source>
</evidence>
<dbReference type="EMBL" id="SLXJ01000002">
    <property type="protein sequence ID" value="TCP18462.1"/>
    <property type="molecule type" value="Genomic_DNA"/>
</dbReference>
<organism evidence="2 3">
    <name type="scientific">Nicoletella semolina</name>
    <dbReference type="NCBI Taxonomy" id="271160"/>
    <lineage>
        <taxon>Bacteria</taxon>
        <taxon>Pseudomonadati</taxon>
        <taxon>Pseudomonadota</taxon>
        <taxon>Gammaproteobacteria</taxon>
        <taxon>Pasteurellales</taxon>
        <taxon>Pasteurellaceae</taxon>
        <taxon>Nicoletella</taxon>
    </lineage>
</organism>
<comment type="caution">
    <text evidence="2">The sequence shown here is derived from an EMBL/GenBank/DDBJ whole genome shotgun (WGS) entry which is preliminary data.</text>
</comment>
<reference evidence="2 3" key="1">
    <citation type="submission" date="2019-03" db="EMBL/GenBank/DDBJ databases">
        <title>Genomic Encyclopedia of Type Strains, Phase IV (KMG-IV): sequencing the most valuable type-strain genomes for metagenomic binning, comparative biology and taxonomic classification.</title>
        <authorList>
            <person name="Goeker M."/>
        </authorList>
    </citation>
    <scope>NUCLEOTIDE SEQUENCE [LARGE SCALE GENOMIC DNA]</scope>
    <source>
        <strain evidence="2 3">DSM 16380</strain>
    </source>
</reference>
<keyword evidence="1" id="KW-0812">Transmembrane</keyword>